<gene>
    <name evidence="7" type="ORF">EJ995_00560</name>
</gene>
<dbReference type="KEGG" id="noj:EJ995_00560"/>
<protein>
    <submittedName>
        <fullName evidence="7">Outer membrane protein assembly factor</fullName>
    </submittedName>
</protein>
<feature type="domain" description="Bacterial surface antigen (D15)" evidence="6">
    <location>
        <begin position="484"/>
        <end position="825"/>
    </location>
</feature>
<evidence type="ECO:0000313" key="7">
    <source>
        <dbReference type="EMBL" id="AZQ42798.1"/>
    </source>
</evidence>
<dbReference type="AlphaFoldDB" id="A0A3S9MUF2"/>
<dbReference type="PANTHER" id="PTHR12815:SF47">
    <property type="entry name" value="TRANSLOCATION AND ASSEMBLY MODULE SUBUNIT TAMA"/>
    <property type="match status" value="1"/>
</dbReference>
<dbReference type="InterPro" id="IPR000184">
    <property type="entry name" value="Bac_surfAg_D15"/>
</dbReference>
<dbReference type="Gene3D" id="2.40.160.50">
    <property type="entry name" value="membrane protein fhac: a member of the omp85/tpsb transporter family"/>
    <property type="match status" value="1"/>
</dbReference>
<keyword evidence="5" id="KW-0998">Cell outer membrane</keyword>
<organism evidence="7 8">
    <name type="scientific">Nonlabens ponticola</name>
    <dbReference type="NCBI Taxonomy" id="2496866"/>
    <lineage>
        <taxon>Bacteria</taxon>
        <taxon>Pseudomonadati</taxon>
        <taxon>Bacteroidota</taxon>
        <taxon>Flavobacteriia</taxon>
        <taxon>Flavobacteriales</taxon>
        <taxon>Flavobacteriaceae</taxon>
        <taxon>Nonlabens</taxon>
    </lineage>
</organism>
<accession>A0A3S9MUF2</accession>
<name>A0A3S9MUF2_9FLAO</name>
<keyword evidence="8" id="KW-1185">Reference proteome</keyword>
<keyword evidence="2" id="KW-0812">Transmembrane</keyword>
<evidence type="ECO:0000256" key="1">
    <source>
        <dbReference type="ARBA" id="ARBA00004370"/>
    </source>
</evidence>
<evidence type="ECO:0000256" key="4">
    <source>
        <dbReference type="ARBA" id="ARBA00023136"/>
    </source>
</evidence>
<reference evidence="7 8" key="1">
    <citation type="submission" date="2018-12" db="EMBL/GenBank/DDBJ databases">
        <title>Complete genome of Nonlabens sp. MJ115.</title>
        <authorList>
            <person name="Choi H.S."/>
            <person name="Jung J."/>
        </authorList>
    </citation>
    <scope>NUCLEOTIDE SEQUENCE [LARGE SCALE GENOMIC DNA]</scope>
    <source>
        <strain evidence="7 8">MJ115</strain>
    </source>
</reference>
<dbReference type="Proteomes" id="UP000279600">
    <property type="component" value="Chromosome"/>
</dbReference>
<dbReference type="GO" id="GO:0019867">
    <property type="term" value="C:outer membrane"/>
    <property type="evidence" value="ECO:0007669"/>
    <property type="project" value="InterPro"/>
</dbReference>
<evidence type="ECO:0000256" key="3">
    <source>
        <dbReference type="ARBA" id="ARBA00022729"/>
    </source>
</evidence>
<keyword evidence="4" id="KW-0472">Membrane</keyword>
<dbReference type="EMBL" id="CP034549">
    <property type="protein sequence ID" value="AZQ42798.1"/>
    <property type="molecule type" value="Genomic_DNA"/>
</dbReference>
<evidence type="ECO:0000256" key="5">
    <source>
        <dbReference type="ARBA" id="ARBA00023237"/>
    </source>
</evidence>
<dbReference type="OrthoDB" id="9814535at2"/>
<evidence type="ECO:0000259" key="6">
    <source>
        <dbReference type="Pfam" id="PF01103"/>
    </source>
</evidence>
<dbReference type="Pfam" id="PF01103">
    <property type="entry name" value="Omp85"/>
    <property type="match status" value="1"/>
</dbReference>
<sequence length="850" mass="97254">MIHRRLLAKIGLIVTLVSICIGCSTIKRVPNGQKLLIENVIKVDSMKPNDDRVATLPVQKANSKLLGYPLRLHIYNLARPHRDSIYLKWMQNNPKALKRRNAILSEKQTMQLGEGLVAFNQWLKRTGEAPTLVDAELAERSAERLRQYYWNQGWFNTEVDHKIVDAKRKKRARVKYFVERHQPYIVDSLTREIASPSLDSVYMANKRMTLLEEGVQYRTADINAERNRLYRLFRNNGAFFMEKENIKFEGDTVGTDQKANIRLLIGDQEIKVADSIVSKPFKLHTISKVNIIPDYETNFEDVVPDTTVYKNYNIIRYQPKKYKNRPLADAIFFEPGNLYRDIDRDRTYKRITELNSFLYPAITYEIDPDDPTGEDLIANVLLTSKKKYNLVFGTEGSHSNIQTFGIGLNTSLLIRNIFRGSELLDISFRGNIGASSNNATGDSRFFDLQEIGADARLIFPRFFFPLETDGVIPKFMSPSTELSLGFFKQTNIGLDRQSVNGALSYRWQQTPIKSTRFDLINAQYVRNLDPQDFFNVYRSSYSSLNDIANDLDLMDARYVNEENDLTVPLGTNNFINDAISGNLDVDNNQQETIRNIRERRDRLVQNNLIIASSYNWIRNNRQGIYDEDFSRISLRLESAGNLIAGVSSLIGIDENADGQRRVFGVEFSQYLKPEVEYIKHWQYTNGHVFAIKAFGGVAIPYGNSDNIPFIRSFFAGGPNDNRAWQAYELGPGSTGGLNDFNVANMKLAFNAEYRFPLAGAFKGAVFTDIGNIWNVLDSEEDPDAVFNEFTDLQYIAIGTGLGIRYDFGFFVLRFDVGFKTYNPALEPGNRWFREVNFSDSVFNVGINYPF</sequence>
<comment type="subcellular location">
    <subcellularLocation>
        <location evidence="1">Membrane</location>
    </subcellularLocation>
</comment>
<dbReference type="InterPro" id="IPR039910">
    <property type="entry name" value="D15-like"/>
</dbReference>
<evidence type="ECO:0000256" key="2">
    <source>
        <dbReference type="ARBA" id="ARBA00022692"/>
    </source>
</evidence>
<dbReference type="PANTHER" id="PTHR12815">
    <property type="entry name" value="SORTING AND ASSEMBLY MACHINERY SAMM50 PROTEIN FAMILY MEMBER"/>
    <property type="match status" value="1"/>
</dbReference>
<evidence type="ECO:0000313" key="8">
    <source>
        <dbReference type="Proteomes" id="UP000279600"/>
    </source>
</evidence>
<proteinExistence type="predicted"/>
<dbReference type="RefSeq" id="WP_126444586.1">
    <property type="nucleotide sequence ID" value="NZ_CP034549.1"/>
</dbReference>
<keyword evidence="3" id="KW-0732">Signal</keyword>